<comment type="caution">
    <text evidence="2">The sequence shown here is derived from an EMBL/GenBank/DDBJ whole genome shotgun (WGS) entry which is preliminary data.</text>
</comment>
<proteinExistence type="predicted"/>
<protein>
    <recommendedName>
        <fullName evidence="1">DUF6873 domain-containing protein</fullName>
    </recommendedName>
</protein>
<gene>
    <name evidence="2" type="ORF">SDC9_121949</name>
</gene>
<sequence length="250" mass="28470">MKFLENPFLPKRDVSHVVVGAQYFHILRDPLHDLKITPIKSPVFKQTDARVSSHPDMMMFVCKNKVFCAPEIKKELHTSLSSYGFELLAGEKETAINYPENIRFNCLPIGSFFFHKLNHTDPKILYDVKFLSLQLIDVAQGYTKCSVAPIADKALITADQKIAGICEKLGFDVLLIREGFIDLEGYPYGFIGGCCGMIGQNKICFSGRLDHHTDYEKIMLFLDKHKVKPYWLTQQKAFDVGSIIPILEYD</sequence>
<name>A0A645CDG2_9ZZZZ</name>
<evidence type="ECO:0000259" key="1">
    <source>
        <dbReference type="Pfam" id="PF21778"/>
    </source>
</evidence>
<dbReference type="EMBL" id="VSSQ01026308">
    <property type="protein sequence ID" value="MPM74960.1"/>
    <property type="molecule type" value="Genomic_DNA"/>
</dbReference>
<dbReference type="AlphaFoldDB" id="A0A645CDG2"/>
<accession>A0A645CDG2</accession>
<reference evidence="2" key="1">
    <citation type="submission" date="2019-08" db="EMBL/GenBank/DDBJ databases">
        <authorList>
            <person name="Kucharzyk K."/>
            <person name="Murdoch R.W."/>
            <person name="Higgins S."/>
            <person name="Loffler F."/>
        </authorList>
    </citation>
    <scope>NUCLEOTIDE SEQUENCE</scope>
</reference>
<evidence type="ECO:0000313" key="2">
    <source>
        <dbReference type="EMBL" id="MPM74960.1"/>
    </source>
</evidence>
<feature type="domain" description="DUF6873" evidence="1">
    <location>
        <begin position="27"/>
        <end position="244"/>
    </location>
</feature>
<organism evidence="2">
    <name type="scientific">bioreactor metagenome</name>
    <dbReference type="NCBI Taxonomy" id="1076179"/>
    <lineage>
        <taxon>unclassified sequences</taxon>
        <taxon>metagenomes</taxon>
        <taxon>ecological metagenomes</taxon>
    </lineage>
</organism>
<dbReference type="InterPro" id="IPR049238">
    <property type="entry name" value="DUF6873"/>
</dbReference>
<dbReference type="Pfam" id="PF21778">
    <property type="entry name" value="DUF6873"/>
    <property type="match status" value="1"/>
</dbReference>